<keyword evidence="4" id="KW-0378">Hydrolase</keyword>
<keyword evidence="3 10" id="KW-0732">Signal</keyword>
<feature type="domain" description="Peptidase S1" evidence="11">
    <location>
        <begin position="194"/>
        <end position="341"/>
    </location>
</feature>
<sequence length="350" mass="35531">MSTAHPASPVRRGGTICAAALLAAGTALLPPSAAFAAQPMNVRAATALGGQLTNRLGDRTVGAYYDHGHLVVTVTDAAAAADVRTAGAEPRPVPFRRSELAAVTGRLNRSDRVPGTAWRIDPRTGQVRVTADPTVAGAALAKLTAEVRGFGAKARFERTARLRPLLTGGDAIWGQGLRCSLGFNVHDSSGNPGFITAGHCGVATNDWWADSGNYEHIASTQRADFPGTDYSYAAYDPGADGPSAVNTGQEITGAGDASVGEPVTRSGSTSGVYSGTVTGLDATVNYEEGSVYGLIDTDVCAEPGDSGGALFDGATAIGLTSGGSGDCTSGGETFFQPVPAVLQAYGLSLP</sequence>
<dbReference type="OrthoDB" id="8781117at2"/>
<feature type="active site" description="Charge relay system" evidence="8">
    <location>
        <position position="229"/>
    </location>
</feature>
<dbReference type="EMBL" id="AOUO01000120">
    <property type="protein sequence ID" value="EOD68707.1"/>
    <property type="molecule type" value="Genomic_DNA"/>
</dbReference>
<evidence type="ECO:0000256" key="6">
    <source>
        <dbReference type="ARBA" id="ARBA00023145"/>
    </source>
</evidence>
<comment type="caution">
    <text evidence="13">The sequence shown here is derived from an EMBL/GenBank/DDBJ whole genome shotgun (WGS) entry which is preliminary data.</text>
</comment>
<feature type="chain" id="PRO_5004348951" evidence="10">
    <location>
        <begin position="37"/>
        <end position="350"/>
    </location>
</feature>
<dbReference type="PRINTS" id="PR00861">
    <property type="entry name" value="ALYTICPTASE"/>
</dbReference>
<reference evidence="13 14" key="1">
    <citation type="submission" date="2013-02" db="EMBL/GenBank/DDBJ databases">
        <title>Draft genome sequence of Amycolatopsis vancoresmycina strain DSM 44592T.</title>
        <authorList>
            <person name="Kumar S."/>
            <person name="Kaur N."/>
            <person name="Kaur C."/>
            <person name="Raghava G.P.S."/>
            <person name="Mayilraj S."/>
        </authorList>
    </citation>
    <scope>NUCLEOTIDE SEQUENCE [LARGE SCALE GENOMIC DNA]</scope>
    <source>
        <strain evidence="13 14">DSM 44592</strain>
    </source>
</reference>
<dbReference type="Pfam" id="PF02983">
    <property type="entry name" value="Pro_Al_protease"/>
    <property type="match status" value="1"/>
</dbReference>
<evidence type="ECO:0000256" key="2">
    <source>
        <dbReference type="ARBA" id="ARBA00022670"/>
    </source>
</evidence>
<dbReference type="SUPFAM" id="SSF50494">
    <property type="entry name" value="Trypsin-like serine proteases"/>
    <property type="match status" value="1"/>
</dbReference>
<evidence type="ECO:0000256" key="5">
    <source>
        <dbReference type="ARBA" id="ARBA00022825"/>
    </source>
</evidence>
<feature type="domain" description="Peptidase S1A alpha-lytic prodomain" evidence="12">
    <location>
        <begin position="98"/>
        <end position="146"/>
    </location>
</feature>
<evidence type="ECO:0000313" key="13">
    <source>
        <dbReference type="EMBL" id="EOD68707.1"/>
    </source>
</evidence>
<evidence type="ECO:0000256" key="1">
    <source>
        <dbReference type="ARBA" id="ARBA00007664"/>
    </source>
</evidence>
<dbReference type="Pfam" id="PF00089">
    <property type="entry name" value="Trypsin"/>
    <property type="match status" value="1"/>
</dbReference>
<dbReference type="GO" id="GO:0006508">
    <property type="term" value="P:proteolysis"/>
    <property type="evidence" value="ECO:0007669"/>
    <property type="project" value="UniProtKB-KW"/>
</dbReference>
<name>R1GBF2_9PSEU</name>
<evidence type="ECO:0000256" key="10">
    <source>
        <dbReference type="SAM" id="SignalP"/>
    </source>
</evidence>
<dbReference type="Gene3D" id="2.40.10.10">
    <property type="entry name" value="Trypsin-like serine proteases"/>
    <property type="match status" value="2"/>
</dbReference>
<keyword evidence="2" id="KW-0645">Protease</keyword>
<dbReference type="InterPro" id="IPR001254">
    <property type="entry name" value="Trypsin_dom"/>
</dbReference>
<keyword evidence="5" id="KW-0720">Serine protease</keyword>
<dbReference type="RefSeq" id="WP_003070424.1">
    <property type="nucleotide sequence ID" value="NZ_AOUO01000120.1"/>
</dbReference>
<keyword evidence="14" id="KW-1185">Reference proteome</keyword>
<dbReference type="InterPro" id="IPR043504">
    <property type="entry name" value="Peptidase_S1_PA_chymotrypsin"/>
</dbReference>
<comment type="similarity">
    <text evidence="1">Belongs to the peptidase S1 family.</text>
</comment>
<dbReference type="Proteomes" id="UP000014139">
    <property type="component" value="Unassembled WGS sequence"/>
</dbReference>
<dbReference type="InterPro" id="IPR001316">
    <property type="entry name" value="Pept_S1A_streptogrisin"/>
</dbReference>
<dbReference type="AlphaFoldDB" id="R1GBF2"/>
<dbReference type="GO" id="GO:0004252">
    <property type="term" value="F:serine-type endopeptidase activity"/>
    <property type="evidence" value="ECO:0007669"/>
    <property type="project" value="InterPro"/>
</dbReference>
<feature type="disulfide bond" evidence="9">
    <location>
        <begin position="179"/>
        <end position="200"/>
    </location>
</feature>
<evidence type="ECO:0000259" key="12">
    <source>
        <dbReference type="Pfam" id="PF02983"/>
    </source>
</evidence>
<evidence type="ECO:0000256" key="8">
    <source>
        <dbReference type="PIRSR" id="PIRSR001134-1"/>
    </source>
</evidence>
<dbReference type="InterPro" id="IPR004236">
    <property type="entry name" value="Pept_S1_alpha_lytic"/>
</dbReference>
<keyword evidence="7 9" id="KW-1015">Disulfide bond</keyword>
<dbReference type="GO" id="GO:0005576">
    <property type="term" value="C:extracellular region"/>
    <property type="evidence" value="ECO:0007669"/>
    <property type="project" value="InterPro"/>
</dbReference>
<dbReference type="PIRSF" id="PIRSF001134">
    <property type="entry name" value="Streptogrisin"/>
    <property type="match status" value="1"/>
</dbReference>
<evidence type="ECO:0000256" key="7">
    <source>
        <dbReference type="ARBA" id="ARBA00023157"/>
    </source>
</evidence>
<proteinExistence type="inferred from homology"/>
<dbReference type="PATRIC" id="fig|1292037.4.peg.1911"/>
<protein>
    <submittedName>
        <fullName evidence="13">Peptidase alpha-lytic pro domain protein</fullName>
    </submittedName>
</protein>
<evidence type="ECO:0000256" key="4">
    <source>
        <dbReference type="ARBA" id="ARBA00022801"/>
    </source>
</evidence>
<keyword evidence="6" id="KW-0865">Zymogen</keyword>
<organism evidence="13 14">
    <name type="scientific">Amycolatopsis vancoresmycina DSM 44592</name>
    <dbReference type="NCBI Taxonomy" id="1292037"/>
    <lineage>
        <taxon>Bacteria</taxon>
        <taxon>Bacillati</taxon>
        <taxon>Actinomycetota</taxon>
        <taxon>Actinomycetes</taxon>
        <taxon>Pseudonocardiales</taxon>
        <taxon>Pseudonocardiaceae</taxon>
        <taxon>Amycolatopsis</taxon>
    </lineage>
</organism>
<feature type="active site" description="Charge relay system" evidence="8">
    <location>
        <position position="306"/>
    </location>
</feature>
<evidence type="ECO:0000256" key="9">
    <source>
        <dbReference type="PIRSR" id="PIRSR001134-2"/>
    </source>
</evidence>
<dbReference type="InterPro" id="IPR009003">
    <property type="entry name" value="Peptidase_S1_PA"/>
</dbReference>
<dbReference type="CDD" id="cd21112">
    <property type="entry name" value="alphaLP-like"/>
    <property type="match status" value="1"/>
</dbReference>
<evidence type="ECO:0000256" key="3">
    <source>
        <dbReference type="ARBA" id="ARBA00022729"/>
    </source>
</evidence>
<evidence type="ECO:0000259" key="11">
    <source>
        <dbReference type="Pfam" id="PF00089"/>
    </source>
</evidence>
<accession>R1GBF2</accession>
<feature type="signal peptide" evidence="10">
    <location>
        <begin position="1"/>
        <end position="36"/>
    </location>
</feature>
<gene>
    <name evidence="13" type="ORF">H480_09945</name>
</gene>
<feature type="disulfide bond" evidence="9">
    <location>
        <begin position="300"/>
        <end position="327"/>
    </location>
</feature>
<dbReference type="eggNOG" id="COG0265">
    <property type="taxonomic scope" value="Bacteria"/>
</dbReference>
<feature type="active site" description="Charge relay system" evidence="8">
    <location>
        <position position="199"/>
    </location>
</feature>
<evidence type="ECO:0000313" key="14">
    <source>
        <dbReference type="Proteomes" id="UP000014139"/>
    </source>
</evidence>